<accession>A0ABQ4DE45</accession>
<gene>
    <name evidence="2" type="ORF">Col01nite_31530</name>
</gene>
<keyword evidence="3" id="KW-1185">Reference proteome</keyword>
<feature type="region of interest" description="Disordered" evidence="1">
    <location>
        <begin position="56"/>
        <end position="96"/>
    </location>
</feature>
<comment type="caution">
    <text evidence="2">The sequence shown here is derived from an EMBL/GenBank/DDBJ whole genome shotgun (WGS) entry which is preliminary data.</text>
</comment>
<reference evidence="2 3" key="1">
    <citation type="submission" date="2021-01" db="EMBL/GenBank/DDBJ databases">
        <title>Whole genome shotgun sequence of Cellulomonas oligotrophica NBRC 109435.</title>
        <authorList>
            <person name="Komaki H."/>
            <person name="Tamura T."/>
        </authorList>
    </citation>
    <scope>NUCLEOTIDE SEQUENCE [LARGE SCALE GENOMIC DNA]</scope>
    <source>
        <strain evidence="2 3">NBRC 109435</strain>
    </source>
</reference>
<sequence>MVAEPAPSEQAATVKATPKAVTVAVRRRRARFMSSPEVEVPCRGQVLRGRRWMLGRSTPRTTCWGGRRTPHDKGRPPSAQAQSLFHQGLMKPVTSP</sequence>
<evidence type="ECO:0000313" key="2">
    <source>
        <dbReference type="EMBL" id="GIG33994.1"/>
    </source>
</evidence>
<dbReference type="Proteomes" id="UP000618382">
    <property type="component" value="Unassembled WGS sequence"/>
</dbReference>
<evidence type="ECO:0000313" key="3">
    <source>
        <dbReference type="Proteomes" id="UP000618382"/>
    </source>
</evidence>
<evidence type="ECO:0000256" key="1">
    <source>
        <dbReference type="SAM" id="MobiDB-lite"/>
    </source>
</evidence>
<proteinExistence type="predicted"/>
<name>A0ABQ4DE45_9CELL</name>
<protein>
    <submittedName>
        <fullName evidence="2">Uncharacterized protein</fullName>
    </submittedName>
</protein>
<dbReference type="EMBL" id="BONN01000011">
    <property type="protein sequence ID" value="GIG33994.1"/>
    <property type="molecule type" value="Genomic_DNA"/>
</dbReference>
<organism evidence="2 3">
    <name type="scientific">Cellulomonas oligotrophica</name>
    <dbReference type="NCBI Taxonomy" id="931536"/>
    <lineage>
        <taxon>Bacteria</taxon>
        <taxon>Bacillati</taxon>
        <taxon>Actinomycetota</taxon>
        <taxon>Actinomycetes</taxon>
        <taxon>Micrococcales</taxon>
        <taxon>Cellulomonadaceae</taxon>
        <taxon>Cellulomonas</taxon>
    </lineage>
</organism>